<keyword evidence="1" id="KW-0732">Signal</keyword>
<feature type="signal peptide" evidence="1">
    <location>
        <begin position="1"/>
        <end position="29"/>
    </location>
</feature>
<evidence type="ECO:0000256" key="1">
    <source>
        <dbReference type="SAM" id="SignalP"/>
    </source>
</evidence>
<protein>
    <submittedName>
        <fullName evidence="2">Uncharacterized protein</fullName>
    </submittedName>
</protein>
<comment type="caution">
    <text evidence="2">The sequence shown here is derived from an EMBL/GenBank/DDBJ whole genome shotgun (WGS) entry which is preliminary data.</text>
</comment>
<evidence type="ECO:0000313" key="3">
    <source>
        <dbReference type="Proteomes" id="UP000238322"/>
    </source>
</evidence>
<gene>
    <name evidence="2" type="ORF">C5Y83_13920</name>
</gene>
<dbReference type="AlphaFoldDB" id="A0A2S8FQZ5"/>
<reference evidence="2 3" key="1">
    <citation type="submission" date="2018-02" db="EMBL/GenBank/DDBJ databases">
        <title>Comparative genomes isolates from brazilian mangrove.</title>
        <authorList>
            <person name="Araujo J.E."/>
            <person name="Taketani R.G."/>
            <person name="Silva M.C.P."/>
            <person name="Loureco M.V."/>
            <person name="Andreote F.D."/>
        </authorList>
    </citation>
    <scope>NUCLEOTIDE SEQUENCE [LARGE SCALE GENOMIC DNA]</scope>
    <source>
        <strain evidence="2 3">Hex-1 MGV</strain>
    </source>
</reference>
<dbReference type="EMBL" id="PUHY01000010">
    <property type="protein sequence ID" value="PQO34605.1"/>
    <property type="molecule type" value="Genomic_DNA"/>
</dbReference>
<name>A0A2S8FQZ5_9BACT</name>
<organism evidence="2 3">
    <name type="scientific">Blastopirellula marina</name>
    <dbReference type="NCBI Taxonomy" id="124"/>
    <lineage>
        <taxon>Bacteria</taxon>
        <taxon>Pseudomonadati</taxon>
        <taxon>Planctomycetota</taxon>
        <taxon>Planctomycetia</taxon>
        <taxon>Pirellulales</taxon>
        <taxon>Pirellulaceae</taxon>
        <taxon>Blastopirellula</taxon>
    </lineage>
</organism>
<sequence>MGRAMMQIRNWLPAFLLVGVLLCPAPVAAQLAYDSEPVRLPSIEVEHDIWTFAPQTATPEPTVLMDPDVVLNEPKSPPIDLGGLGERAMFGGQNIPGYGATWYPGKLVKGQDVDFQLVRETASAALPIWGSDDALLLFSVNVRDSQFFTDAVLPDTQRPFPEELWRVNLGLNYVQQLEDGSSLVMLGGIGSASDKPFHDWKEMNVTLGTFWRRPARNDRDAWILGVMYSPAGTLNFPIPLVAYQWNPSESFQMSLGVPLSVRWHPFGWENWVVNFSYLPLTNGSLMTTHDFTPTIHLYSGYQSISNAYFLSDRQIAADRFYTSELRLVKGLRWDIGPSSVLDVCVGYAFDRKYGEGANFGASLHDEVDVQPGEFLEARWQVRF</sequence>
<proteinExistence type="predicted"/>
<accession>A0A2S8FQZ5</accession>
<feature type="chain" id="PRO_5015591446" evidence="1">
    <location>
        <begin position="30"/>
        <end position="383"/>
    </location>
</feature>
<evidence type="ECO:0000313" key="2">
    <source>
        <dbReference type="EMBL" id="PQO34605.1"/>
    </source>
</evidence>
<dbReference type="Proteomes" id="UP000238322">
    <property type="component" value="Unassembled WGS sequence"/>
</dbReference>